<dbReference type="GO" id="GO:0046872">
    <property type="term" value="F:metal ion binding"/>
    <property type="evidence" value="ECO:0007669"/>
    <property type="project" value="UniProtKB-KW"/>
</dbReference>
<keyword evidence="7 14" id="KW-1133">Transmembrane helix</keyword>
<evidence type="ECO:0000256" key="11">
    <source>
        <dbReference type="ARBA" id="ARBA00023303"/>
    </source>
</evidence>
<dbReference type="Proteomes" id="UP000000445">
    <property type="component" value="Chromosome"/>
</dbReference>
<evidence type="ECO:0000256" key="2">
    <source>
        <dbReference type="ARBA" id="ARBA00022448"/>
    </source>
</evidence>
<dbReference type="KEGG" id="tna:CTN_0677"/>
<dbReference type="STRING" id="309803.CTN_0677"/>
<evidence type="ECO:0000256" key="10">
    <source>
        <dbReference type="ARBA" id="ARBA00023136"/>
    </source>
</evidence>
<dbReference type="Pfam" id="PF02537">
    <property type="entry name" value="CRCB"/>
    <property type="match status" value="1"/>
</dbReference>
<comment type="similarity">
    <text evidence="12 14">Belongs to the fluoride channel Fluc/FEX (TC 1.A.43) family.</text>
</comment>
<dbReference type="PANTHER" id="PTHR28259">
    <property type="entry name" value="FLUORIDE EXPORT PROTEIN 1-RELATED"/>
    <property type="match status" value="1"/>
</dbReference>
<keyword evidence="2 14" id="KW-0813">Transport</keyword>
<evidence type="ECO:0000256" key="4">
    <source>
        <dbReference type="ARBA" id="ARBA00022519"/>
    </source>
</evidence>
<keyword evidence="5 14" id="KW-0812">Transmembrane</keyword>
<evidence type="ECO:0000313" key="16">
    <source>
        <dbReference type="Proteomes" id="UP000000445"/>
    </source>
</evidence>
<evidence type="ECO:0000256" key="7">
    <source>
        <dbReference type="ARBA" id="ARBA00022989"/>
    </source>
</evidence>
<dbReference type="InterPro" id="IPR003691">
    <property type="entry name" value="FluC"/>
</dbReference>
<keyword evidence="10 14" id="KW-0472">Membrane</keyword>
<evidence type="ECO:0000256" key="5">
    <source>
        <dbReference type="ARBA" id="ARBA00022692"/>
    </source>
</evidence>
<evidence type="ECO:0000256" key="12">
    <source>
        <dbReference type="ARBA" id="ARBA00035120"/>
    </source>
</evidence>
<name>B9K7C0_THENN</name>
<keyword evidence="11 14" id="KW-0407">Ion channel</keyword>
<dbReference type="RefSeq" id="WP_015919172.1">
    <property type="nucleotide sequence ID" value="NC_011978.1"/>
</dbReference>
<comment type="activity regulation">
    <text evidence="14">Na(+) is not transported, but it plays an essential structural role and its presence is essential for fluoride channel function.</text>
</comment>
<dbReference type="AlphaFoldDB" id="B9K7C0"/>
<feature type="transmembrane region" description="Helical" evidence="14">
    <location>
        <begin position="7"/>
        <end position="26"/>
    </location>
</feature>
<keyword evidence="8 14" id="KW-0915">Sodium</keyword>
<accession>B9K7C0</accession>
<evidence type="ECO:0000256" key="6">
    <source>
        <dbReference type="ARBA" id="ARBA00022723"/>
    </source>
</evidence>
<keyword evidence="4 14" id="KW-0997">Cell inner membrane</keyword>
<keyword evidence="3 14" id="KW-1003">Cell membrane</keyword>
<evidence type="ECO:0000256" key="1">
    <source>
        <dbReference type="ARBA" id="ARBA00004651"/>
    </source>
</evidence>
<dbReference type="GO" id="GO:0062054">
    <property type="term" value="F:fluoride channel activity"/>
    <property type="evidence" value="ECO:0007669"/>
    <property type="project" value="UniProtKB-UniRule"/>
</dbReference>
<dbReference type="GO" id="GO:0005886">
    <property type="term" value="C:plasma membrane"/>
    <property type="evidence" value="ECO:0007669"/>
    <property type="project" value="UniProtKB-SubCell"/>
</dbReference>
<dbReference type="HAMAP" id="MF_00454">
    <property type="entry name" value="FluC"/>
    <property type="match status" value="1"/>
</dbReference>
<keyword evidence="16" id="KW-1185">Reference proteome</keyword>
<dbReference type="HOGENOM" id="CLU_114342_2_3_0"/>
<proteinExistence type="inferred from homology"/>
<feature type="transmembrane region" description="Helical" evidence="14">
    <location>
        <begin position="38"/>
        <end position="59"/>
    </location>
</feature>
<evidence type="ECO:0000256" key="13">
    <source>
        <dbReference type="ARBA" id="ARBA00035585"/>
    </source>
</evidence>
<dbReference type="eggNOG" id="COG0239">
    <property type="taxonomic scope" value="Bacteria"/>
</dbReference>
<keyword evidence="6 14" id="KW-0479">Metal-binding</keyword>
<feature type="binding site" evidence="14">
    <location>
        <position position="81"/>
    </location>
    <ligand>
        <name>Na(+)</name>
        <dbReference type="ChEBI" id="CHEBI:29101"/>
        <note>structural</note>
    </ligand>
</feature>
<feature type="transmembrane region" description="Helical" evidence="14">
    <location>
        <begin position="106"/>
        <end position="126"/>
    </location>
</feature>
<evidence type="ECO:0000256" key="9">
    <source>
        <dbReference type="ARBA" id="ARBA00023065"/>
    </source>
</evidence>
<protein>
    <recommendedName>
        <fullName evidence="14">Fluoride-specific ion channel FluC</fullName>
    </recommendedName>
</protein>
<sequence>MRSEDRLEYLLVAIGGSIGAIFRYFVSRVVNSLFPFSYLPLGTIVVNTTGSFFLSLMMFASLEKVPLSKEAILFFGTGLLGAFTTFSTFTYETLSLIEESPARGVVYMLTSLILSFTGAYFGMILGRGKV</sequence>
<comment type="catalytic activity">
    <reaction evidence="13">
        <text>fluoride(in) = fluoride(out)</text>
        <dbReference type="Rhea" id="RHEA:76159"/>
        <dbReference type="ChEBI" id="CHEBI:17051"/>
    </reaction>
    <physiologicalReaction direction="left-to-right" evidence="13">
        <dbReference type="Rhea" id="RHEA:76160"/>
    </physiologicalReaction>
</comment>
<dbReference type="GO" id="GO:0140114">
    <property type="term" value="P:cellular detoxification of fluoride"/>
    <property type="evidence" value="ECO:0007669"/>
    <property type="project" value="UniProtKB-UniRule"/>
</dbReference>
<organism evidence="15 16">
    <name type="scientific">Thermotoga neapolitana (strain ATCC 49049 / DSM 4359 / NBRC 107923 / NS-E)</name>
    <dbReference type="NCBI Taxonomy" id="309803"/>
    <lineage>
        <taxon>Bacteria</taxon>
        <taxon>Thermotogati</taxon>
        <taxon>Thermotogota</taxon>
        <taxon>Thermotogae</taxon>
        <taxon>Thermotogales</taxon>
        <taxon>Thermotogaceae</taxon>
        <taxon>Thermotoga</taxon>
    </lineage>
</organism>
<evidence type="ECO:0000256" key="3">
    <source>
        <dbReference type="ARBA" id="ARBA00022475"/>
    </source>
</evidence>
<evidence type="ECO:0000256" key="14">
    <source>
        <dbReference type="HAMAP-Rule" id="MF_00454"/>
    </source>
</evidence>
<feature type="transmembrane region" description="Helical" evidence="14">
    <location>
        <begin position="71"/>
        <end position="91"/>
    </location>
</feature>
<keyword evidence="9 14" id="KW-0406">Ion transport</keyword>
<comment type="function">
    <text evidence="14">Fluoride-specific ion channel. Important for reducing fluoride concentration in the cell, thus reducing its toxicity.</text>
</comment>
<dbReference type="PANTHER" id="PTHR28259:SF18">
    <property type="entry name" value="FLUORIDE-SPECIFIC ION CHANNEL FLUC"/>
    <property type="match status" value="1"/>
</dbReference>
<dbReference type="NCBIfam" id="TIGR00494">
    <property type="entry name" value="crcB"/>
    <property type="match status" value="1"/>
</dbReference>
<evidence type="ECO:0000313" key="15">
    <source>
        <dbReference type="EMBL" id="ACM22853.1"/>
    </source>
</evidence>
<feature type="binding site" evidence="14">
    <location>
        <position position="84"/>
    </location>
    <ligand>
        <name>Na(+)</name>
        <dbReference type="ChEBI" id="CHEBI:29101"/>
        <note>structural</note>
    </ligand>
</feature>
<comment type="subcellular location">
    <subcellularLocation>
        <location evidence="14">Cell inner membrane</location>
        <topology evidence="14">Multi-pass membrane protein</topology>
    </subcellularLocation>
    <subcellularLocation>
        <location evidence="1">Cell membrane</location>
        <topology evidence="1">Multi-pass membrane protein</topology>
    </subcellularLocation>
</comment>
<evidence type="ECO:0000256" key="8">
    <source>
        <dbReference type="ARBA" id="ARBA00023053"/>
    </source>
</evidence>
<reference evidence="15 16" key="1">
    <citation type="journal article" date="2009" name="Biosci. Biotechnol. Biochem.">
        <title>WeGAS: a web-based microbial genome annotation system.</title>
        <authorList>
            <person name="Lee D."/>
            <person name="Seo H."/>
            <person name="Park C."/>
            <person name="Park K."/>
        </authorList>
    </citation>
    <scope>NUCLEOTIDE SEQUENCE [LARGE SCALE GENOMIC DNA]</scope>
    <source>
        <strain evidence="16">ATCC 49049 / DSM 4359 / NBRC 107923 / NS-E</strain>
    </source>
</reference>
<gene>
    <name evidence="14" type="primary">fluC</name>
    <name evidence="14" type="synonym">crcB</name>
    <name evidence="15" type="ordered locus">CTN_0677</name>
</gene>
<dbReference type="EMBL" id="CP000916">
    <property type="protein sequence ID" value="ACM22853.1"/>
    <property type="molecule type" value="Genomic_DNA"/>
</dbReference>